<evidence type="ECO:0000313" key="8">
    <source>
        <dbReference type="Proteomes" id="UP001583177"/>
    </source>
</evidence>
<comment type="caution">
    <text evidence="7">The sequence shown here is derived from an EMBL/GenBank/DDBJ whole genome shotgun (WGS) entry which is preliminary data.</text>
</comment>
<evidence type="ECO:0000259" key="6">
    <source>
        <dbReference type="Pfam" id="PF17851"/>
    </source>
</evidence>
<reference evidence="7 8" key="1">
    <citation type="journal article" date="2024" name="IMA Fungus">
        <title>IMA Genome - F19 : A genome assembly and annotation guide to empower mycologists, including annotated draft genome sequences of Ceratocystis pirilliformis, Diaporthe australafricana, Fusarium ophioides, Paecilomyces lecythidis, and Sporothrix stenoceras.</title>
        <authorList>
            <person name="Aylward J."/>
            <person name="Wilson A.M."/>
            <person name="Visagie C.M."/>
            <person name="Spraker J."/>
            <person name="Barnes I."/>
            <person name="Buitendag C."/>
            <person name="Ceriani C."/>
            <person name="Del Mar Angel L."/>
            <person name="du Plessis D."/>
            <person name="Fuchs T."/>
            <person name="Gasser K."/>
            <person name="Kramer D."/>
            <person name="Li W."/>
            <person name="Munsamy K."/>
            <person name="Piso A."/>
            <person name="Price J.L."/>
            <person name="Sonnekus B."/>
            <person name="Thomas C."/>
            <person name="van der Nest A."/>
            <person name="van Dijk A."/>
            <person name="van Heerden A."/>
            <person name="van Vuuren N."/>
            <person name="Yilmaz N."/>
            <person name="Duong T.A."/>
            <person name="van der Merwe N.A."/>
            <person name="Wingfield M.J."/>
            <person name="Wingfield B.D."/>
        </authorList>
    </citation>
    <scope>NUCLEOTIDE SEQUENCE [LARGE SCALE GENOMIC DNA]</scope>
    <source>
        <strain evidence="7 8">CMW 18300</strain>
    </source>
</reference>
<dbReference type="EMBL" id="JAWRVE010000067">
    <property type="protein sequence ID" value="KAL1864599.1"/>
    <property type="molecule type" value="Genomic_DNA"/>
</dbReference>
<gene>
    <name evidence="7" type="ORF">Daus18300_007616</name>
</gene>
<dbReference type="SUPFAM" id="SSF49899">
    <property type="entry name" value="Concanavalin A-like lectins/glucanases"/>
    <property type="match status" value="1"/>
</dbReference>
<feature type="signal peptide" evidence="5">
    <location>
        <begin position="1"/>
        <end position="20"/>
    </location>
</feature>
<evidence type="ECO:0000256" key="4">
    <source>
        <dbReference type="RuleBase" id="RU361187"/>
    </source>
</evidence>
<keyword evidence="8" id="KW-1185">Reference proteome</keyword>
<keyword evidence="3 4" id="KW-0326">Glycosidase</keyword>
<dbReference type="InterPro" id="IPR013320">
    <property type="entry name" value="ConA-like_dom_sf"/>
</dbReference>
<sequence length="532" mass="58133">MHSNCLLLFLAGFLLAAGSSVSVPEDSRAETFQNPVLYEDYPDNDVSVGPDGAFYFSASNFHYSPGAPILRSLDLVNWEPVGHSIPRLTFGDGYDLPPGGPRAYRAGTWASTLRYRESNGLWYWIGCTNFWITWVFTAPSVEGPWTNNANLGQGVCFYDNGLLIDDDDTMYVAYGNGKVNVSQLSADGFSIAKTQQVLQASDVPTDSLEGNRMYKINGTYYILNDQPGSTTYIWKSSSPWGPYESKVLVQNIGTPVEGGNSPHQGSLVKAADGNWYYMSFTWAYPAGRMPVLAPVTWGADGFPEFVKGSNGGWGTTYPLPLPAQPLYNWTRTYNFDEAELGPTWEWNHNPDVASFEVNNGVTLRTASVTDDIYSARNTLTHRTHGEFPTGTVEIDFSGMADGDRFGLAAFRDQTAYVGIRRSGGAYTLAAVQNITMDEYSGATVGAGQEVASAPVPAGATKVWFRAELDARASGTRAADFFYSFDGVAFTKLGPTYELYNGWAFFIAYRFGIFNFATKALGGSIKVESFTAA</sequence>
<evidence type="ECO:0000256" key="3">
    <source>
        <dbReference type="ARBA" id="ARBA00023295"/>
    </source>
</evidence>
<keyword evidence="5" id="KW-0732">Signal</keyword>
<dbReference type="PANTHER" id="PTHR42812">
    <property type="entry name" value="BETA-XYLOSIDASE"/>
    <property type="match status" value="1"/>
</dbReference>
<name>A0ABR3WMI3_9PEZI</name>
<dbReference type="PANTHER" id="PTHR42812:SF15">
    <property type="entry name" value="HYDROLASE, PUTATIVE (AFU_ORTHOLOGUE AFUA_2G00930)-RELATED"/>
    <property type="match status" value="1"/>
</dbReference>
<dbReference type="InterPro" id="IPR041542">
    <property type="entry name" value="GH43_C2"/>
</dbReference>
<organism evidence="7 8">
    <name type="scientific">Diaporthe australafricana</name>
    <dbReference type="NCBI Taxonomy" id="127596"/>
    <lineage>
        <taxon>Eukaryota</taxon>
        <taxon>Fungi</taxon>
        <taxon>Dikarya</taxon>
        <taxon>Ascomycota</taxon>
        <taxon>Pezizomycotina</taxon>
        <taxon>Sordariomycetes</taxon>
        <taxon>Sordariomycetidae</taxon>
        <taxon>Diaporthales</taxon>
        <taxon>Diaporthaceae</taxon>
        <taxon>Diaporthe</taxon>
    </lineage>
</organism>
<dbReference type="Proteomes" id="UP001583177">
    <property type="component" value="Unassembled WGS sequence"/>
</dbReference>
<dbReference type="Pfam" id="PF04616">
    <property type="entry name" value="Glyco_hydro_43"/>
    <property type="match status" value="1"/>
</dbReference>
<comment type="similarity">
    <text evidence="1 4">Belongs to the glycosyl hydrolase 43 family.</text>
</comment>
<feature type="chain" id="PRO_5045988375" description="Beta-xylosidase C-terminal Concanavalin A-like domain-containing protein" evidence="5">
    <location>
        <begin position="21"/>
        <end position="532"/>
    </location>
</feature>
<protein>
    <recommendedName>
        <fullName evidence="6">Beta-xylosidase C-terminal Concanavalin A-like domain-containing protein</fullName>
    </recommendedName>
</protein>
<evidence type="ECO:0000256" key="5">
    <source>
        <dbReference type="SAM" id="SignalP"/>
    </source>
</evidence>
<evidence type="ECO:0000313" key="7">
    <source>
        <dbReference type="EMBL" id="KAL1864599.1"/>
    </source>
</evidence>
<keyword evidence="2 4" id="KW-0378">Hydrolase</keyword>
<evidence type="ECO:0000256" key="2">
    <source>
        <dbReference type="ARBA" id="ARBA00022801"/>
    </source>
</evidence>
<dbReference type="Gene3D" id="2.60.120.200">
    <property type="match status" value="1"/>
</dbReference>
<dbReference type="Gene3D" id="2.115.10.20">
    <property type="entry name" value="Glycosyl hydrolase domain, family 43"/>
    <property type="match status" value="1"/>
</dbReference>
<accession>A0ABR3WMI3</accession>
<evidence type="ECO:0000256" key="1">
    <source>
        <dbReference type="ARBA" id="ARBA00009865"/>
    </source>
</evidence>
<feature type="domain" description="Beta-xylosidase C-terminal Concanavalin A-like" evidence="6">
    <location>
        <begin position="333"/>
        <end position="529"/>
    </location>
</feature>
<dbReference type="InterPro" id="IPR051795">
    <property type="entry name" value="Glycosyl_Hydrlase_43"/>
</dbReference>
<dbReference type="CDD" id="cd09001">
    <property type="entry name" value="GH43_FsAxh1-like"/>
    <property type="match status" value="1"/>
</dbReference>
<proteinExistence type="inferred from homology"/>
<dbReference type="InterPro" id="IPR023296">
    <property type="entry name" value="Glyco_hydro_beta-prop_sf"/>
</dbReference>
<dbReference type="InterPro" id="IPR006710">
    <property type="entry name" value="Glyco_hydro_43"/>
</dbReference>
<dbReference type="SUPFAM" id="SSF75005">
    <property type="entry name" value="Arabinanase/levansucrase/invertase"/>
    <property type="match status" value="1"/>
</dbReference>
<dbReference type="Pfam" id="PF17851">
    <property type="entry name" value="GH43_C2"/>
    <property type="match status" value="1"/>
</dbReference>